<dbReference type="PANTHER" id="PTHR32039:SF7">
    <property type="entry name" value="COMPETENCE PROTEIN COMM"/>
    <property type="match status" value="1"/>
</dbReference>
<dbReference type="EMBL" id="LZRT01000121">
    <property type="protein sequence ID" value="OUM84666.1"/>
    <property type="molecule type" value="Genomic_DNA"/>
</dbReference>
<organism evidence="4 5">
    <name type="scientific">Bacillus thermozeamaize</name>
    <dbReference type="NCBI Taxonomy" id="230954"/>
    <lineage>
        <taxon>Bacteria</taxon>
        <taxon>Bacillati</taxon>
        <taxon>Bacillota</taxon>
        <taxon>Bacilli</taxon>
        <taxon>Bacillales</taxon>
        <taxon>Bacillaceae</taxon>
        <taxon>Bacillus</taxon>
    </lineage>
</organism>
<dbReference type="InterPro" id="IPR004482">
    <property type="entry name" value="Mg_chelat-rel"/>
</dbReference>
<comment type="caution">
    <text evidence="4">The sequence shown here is derived from an EMBL/GenBank/DDBJ whole genome shotgun (WGS) entry which is preliminary data.</text>
</comment>
<reference evidence="5" key="1">
    <citation type="submission" date="2016-06" db="EMBL/GenBank/DDBJ databases">
        <authorList>
            <person name="Nascimento L."/>
            <person name="Pereira R.V."/>
            <person name="Martins L.F."/>
            <person name="Quaggio R.B."/>
            <person name="Silva A.M."/>
            <person name="Setubal J.C."/>
        </authorList>
    </citation>
    <scope>NUCLEOTIDE SEQUENCE [LARGE SCALE GENOMIC DNA]</scope>
</reference>
<evidence type="ECO:0000313" key="5">
    <source>
        <dbReference type="Proteomes" id="UP000196475"/>
    </source>
</evidence>
<evidence type="ECO:0000256" key="2">
    <source>
        <dbReference type="SAM" id="MobiDB-lite"/>
    </source>
</evidence>
<dbReference type="PANTHER" id="PTHR32039">
    <property type="entry name" value="MAGNESIUM-CHELATASE SUBUNIT CHLI"/>
    <property type="match status" value="1"/>
</dbReference>
<dbReference type="InterPro" id="IPR025158">
    <property type="entry name" value="Mg_chelat-rel_C"/>
</dbReference>
<dbReference type="AlphaFoldDB" id="A0A1Y3PEZ1"/>
<name>A0A1Y3PEZ1_9BACI</name>
<dbReference type="InterPro" id="IPR020568">
    <property type="entry name" value="Ribosomal_Su5_D2-typ_SF"/>
</dbReference>
<dbReference type="Gene3D" id="3.40.50.300">
    <property type="entry name" value="P-loop containing nucleotide triphosphate hydrolases"/>
    <property type="match status" value="1"/>
</dbReference>
<dbReference type="Gene3D" id="3.30.230.10">
    <property type="match status" value="1"/>
</dbReference>
<comment type="similarity">
    <text evidence="1">Belongs to the Mg-chelatase subunits D/I family. ComM subfamily.</text>
</comment>
<dbReference type="Proteomes" id="UP000196475">
    <property type="component" value="Unassembled WGS sequence"/>
</dbReference>
<dbReference type="SUPFAM" id="SSF52540">
    <property type="entry name" value="P-loop containing nucleoside triphosphate hydrolases"/>
    <property type="match status" value="1"/>
</dbReference>
<dbReference type="GO" id="GO:0005524">
    <property type="term" value="F:ATP binding"/>
    <property type="evidence" value="ECO:0007669"/>
    <property type="project" value="InterPro"/>
</dbReference>
<feature type="region of interest" description="Disordered" evidence="2">
    <location>
        <begin position="203"/>
        <end position="240"/>
    </location>
</feature>
<feature type="domain" description="AAA+ ATPase" evidence="3">
    <location>
        <begin position="270"/>
        <end position="455"/>
    </location>
</feature>
<sequence>MYTKLFSASVHGIDGYVVEVEVDIANGLPHFEIVGLPDSAVREARERVRSAIRNSQFAFPLQRITVNLAPADIKKEGSAFDLAIALGILIADGQLPSQGDRGTVWIGEVALDGTVRSVPGVLSMVMEAKAKGFEQVVVPAENGDEARLIEGIRVFPVRHLRDAVRQLFGENPGEPVSVQGVQAGQVHTGYIQGNQESWMQNQIQRVSGQDEEGHGSEAGHGTSEKPNQTLHHQKEPLQKPNEAIPEEMVDLADIKGQYQAKRALVVAAAGMHNLLMIGPPGSGKTMLARSLPGILPPLSMEEALEVTKIYSVAGLLKERGRLIRQRPFRAPHHSISPPGLIGGGNIPRPGEVSLAHRGVLFLDELPEFSRSALEVLRQPLEDGEVTLSRARMTLSYPAVLTLVCSLNPCPCGFFGSEDERHACICTPHQIQRYRSRISGPLLDRIDIQIEVPRVEYRQLAADEPGERSSDIRERLTHVWQVQEERFRQEQNQKGKWPIRFNAQMSPRLVRKYVVLHPEARDLLRQAFETFGLSARAHDRILKVARTIADLDGSEQVDIPHLAEAIQYRCLDRGTNGQP</sequence>
<protein>
    <recommendedName>
        <fullName evidence="3">AAA+ ATPase domain-containing protein</fullName>
    </recommendedName>
</protein>
<dbReference type="Pfam" id="PF01078">
    <property type="entry name" value="Mg_chelatase"/>
    <property type="match status" value="1"/>
</dbReference>
<accession>A0A1Y3PEZ1</accession>
<dbReference type="InterPro" id="IPR027417">
    <property type="entry name" value="P-loop_NTPase"/>
</dbReference>
<dbReference type="SUPFAM" id="SSF54211">
    <property type="entry name" value="Ribosomal protein S5 domain 2-like"/>
    <property type="match status" value="1"/>
</dbReference>
<proteinExistence type="inferred from homology"/>
<evidence type="ECO:0000256" key="1">
    <source>
        <dbReference type="ARBA" id="ARBA00006354"/>
    </source>
</evidence>
<dbReference type="InterPro" id="IPR000523">
    <property type="entry name" value="Mg_chelatse_chII-like_cat_dom"/>
</dbReference>
<evidence type="ECO:0000313" key="4">
    <source>
        <dbReference type="EMBL" id="OUM84666.1"/>
    </source>
</evidence>
<evidence type="ECO:0000259" key="3">
    <source>
        <dbReference type="SMART" id="SM00382"/>
    </source>
</evidence>
<dbReference type="Pfam" id="PF13335">
    <property type="entry name" value="Mg_chelatase_C"/>
    <property type="match status" value="1"/>
</dbReference>
<dbReference type="NCBIfam" id="TIGR00368">
    <property type="entry name" value="YifB family Mg chelatase-like AAA ATPase"/>
    <property type="match status" value="1"/>
</dbReference>
<dbReference type="InterPro" id="IPR014721">
    <property type="entry name" value="Ribsml_uS5_D2-typ_fold_subgr"/>
</dbReference>
<gene>
    <name evidence="4" type="ORF">BAA01_05880</name>
</gene>
<dbReference type="InterPro" id="IPR045006">
    <property type="entry name" value="CHLI-like"/>
</dbReference>
<dbReference type="SMART" id="SM00382">
    <property type="entry name" value="AAA"/>
    <property type="match status" value="1"/>
</dbReference>
<dbReference type="Pfam" id="PF13541">
    <property type="entry name" value="ChlI"/>
    <property type="match status" value="1"/>
</dbReference>
<dbReference type="InterPro" id="IPR003593">
    <property type="entry name" value="AAA+_ATPase"/>
</dbReference>